<dbReference type="GeneID" id="4795624"/>
<dbReference type="InterPro" id="IPR013785">
    <property type="entry name" value="Aldolase_TIM"/>
</dbReference>
<keyword evidence="3" id="KW-0408">Iron</keyword>
<dbReference type="Pfam" id="PF04055">
    <property type="entry name" value="Radical_SAM"/>
    <property type="match status" value="1"/>
</dbReference>
<keyword evidence="2" id="KW-0479">Metal-binding</keyword>
<dbReference type="PROSITE" id="PS51918">
    <property type="entry name" value="RADICAL_SAM"/>
    <property type="match status" value="1"/>
</dbReference>
<dbReference type="OrthoDB" id="15118at2157"/>
<keyword evidence="4" id="KW-0411">Iron-sulfur</keyword>
<dbReference type="InterPro" id="IPR006638">
    <property type="entry name" value="Elp3/MiaA/NifB-like_rSAM"/>
</dbReference>
<name>A2SQ00_METLZ</name>
<reference evidence="6 7" key="1">
    <citation type="journal article" date="2009" name="Stand. Genomic Sci.">
        <title>Complete genome sequence of Methanocorpusculum labreanum type strain Z.</title>
        <authorList>
            <person name="Anderson I.J."/>
            <person name="Sieprawska-Lupa M."/>
            <person name="Goltsman E."/>
            <person name="Lapidus A."/>
            <person name="Copeland A."/>
            <person name="Glavina Del Rio T."/>
            <person name="Tice H."/>
            <person name="Dalin E."/>
            <person name="Barry K."/>
            <person name="Pitluck S."/>
            <person name="Hauser L."/>
            <person name="Land M."/>
            <person name="Lucas S."/>
            <person name="Richardson P."/>
            <person name="Whitman W.B."/>
            <person name="Kyrpides N.C."/>
        </authorList>
    </citation>
    <scope>NUCLEOTIDE SEQUENCE [LARGE SCALE GENOMIC DNA]</scope>
    <source>
        <strain evidence="7">ATCC 43576 / DSM 4855 / Z</strain>
    </source>
</reference>
<dbReference type="eggNOG" id="arCOG00662">
    <property type="taxonomic scope" value="Archaea"/>
</dbReference>
<dbReference type="InterPro" id="IPR034422">
    <property type="entry name" value="HydE/PylB-like"/>
</dbReference>
<evidence type="ECO:0000256" key="4">
    <source>
        <dbReference type="ARBA" id="ARBA00023014"/>
    </source>
</evidence>
<dbReference type="HOGENOM" id="CLU_838411_0_0_2"/>
<evidence type="ECO:0000313" key="7">
    <source>
        <dbReference type="Proteomes" id="UP000000365"/>
    </source>
</evidence>
<protein>
    <submittedName>
        <fullName evidence="6">Radical SAM domain protein</fullName>
    </submittedName>
</protein>
<evidence type="ECO:0000256" key="2">
    <source>
        <dbReference type="ARBA" id="ARBA00022723"/>
    </source>
</evidence>
<dbReference type="STRING" id="410358.Mlab_0230"/>
<keyword evidence="7" id="KW-1185">Reference proteome</keyword>
<dbReference type="SUPFAM" id="SSF102114">
    <property type="entry name" value="Radical SAM enzymes"/>
    <property type="match status" value="1"/>
</dbReference>
<dbReference type="PANTHER" id="PTHR43726">
    <property type="entry name" value="3-METHYLORNITHINE SYNTHASE"/>
    <property type="match status" value="1"/>
</dbReference>
<dbReference type="GO" id="GO:0051536">
    <property type="term" value="F:iron-sulfur cluster binding"/>
    <property type="evidence" value="ECO:0007669"/>
    <property type="project" value="UniProtKB-KW"/>
</dbReference>
<dbReference type="CDD" id="cd01335">
    <property type="entry name" value="Radical_SAM"/>
    <property type="match status" value="1"/>
</dbReference>
<accession>A2SQ00</accession>
<dbReference type="EMBL" id="CP000559">
    <property type="protein sequence ID" value="ABN06406.1"/>
    <property type="molecule type" value="Genomic_DNA"/>
</dbReference>
<dbReference type="InterPro" id="IPR007197">
    <property type="entry name" value="rSAM"/>
</dbReference>
<feature type="domain" description="Radical SAM core" evidence="5">
    <location>
        <begin position="101"/>
        <end position="324"/>
    </location>
</feature>
<dbReference type="Gene3D" id="3.20.20.70">
    <property type="entry name" value="Aldolase class I"/>
    <property type="match status" value="1"/>
</dbReference>
<evidence type="ECO:0000256" key="3">
    <source>
        <dbReference type="ARBA" id="ARBA00023004"/>
    </source>
</evidence>
<organism evidence="6 7">
    <name type="scientific">Methanocorpusculum labreanum (strain ATCC 43576 / DSM 4855 / Z)</name>
    <dbReference type="NCBI Taxonomy" id="410358"/>
    <lineage>
        <taxon>Archaea</taxon>
        <taxon>Methanobacteriati</taxon>
        <taxon>Methanobacteriota</taxon>
        <taxon>Stenosarchaea group</taxon>
        <taxon>Methanomicrobia</taxon>
        <taxon>Methanomicrobiales</taxon>
        <taxon>Methanocorpusculaceae</taxon>
        <taxon>Methanocorpusculum</taxon>
    </lineage>
</organism>
<dbReference type="AlphaFoldDB" id="A2SQ00"/>
<keyword evidence="1" id="KW-0949">S-adenosyl-L-methionine</keyword>
<dbReference type="KEGG" id="mla:Mlab_0230"/>
<dbReference type="SMART" id="SM00729">
    <property type="entry name" value="Elp3"/>
    <property type="match status" value="1"/>
</dbReference>
<dbReference type="InterPro" id="IPR058240">
    <property type="entry name" value="rSAM_sf"/>
</dbReference>
<dbReference type="Proteomes" id="UP000000365">
    <property type="component" value="Chromosome"/>
</dbReference>
<evidence type="ECO:0000313" key="6">
    <source>
        <dbReference type="EMBL" id="ABN06406.1"/>
    </source>
</evidence>
<proteinExistence type="predicted"/>
<evidence type="ECO:0000259" key="5">
    <source>
        <dbReference type="PROSITE" id="PS51918"/>
    </source>
</evidence>
<sequence length="343" mass="36978">MTSVSKTADTHKLGRIKHQLLAVGSAKVTGIPLPASLSSTAGPGSGKGGSVFFSDGVSRIRLTLDEGSPVHIVNFGDSAVLTFDGPKGPVSVDGFVEKTGCHCPKQAYITINEGCIFSCRYCNVPNQEKHTKTPDEIVSLITDACSRDTIECISLTSGVVGTMKEEDERLFTILEKIRVFDLPIGVSVYPTPGLSKKLFELGVSEVKFNLETATEKLFAEMCPGLDRDVLWDSLNEAVGIFGKNRVYTNIILGLGESKAEMKRCIMQCLENGIIPIIRPLTPSSELSDYSRPSAADILGIAEFLKSELLRFGLDPSEARTMCAKCMGCDVAPMTDLRAEEVTA</sequence>
<dbReference type="PANTHER" id="PTHR43726:SF1">
    <property type="entry name" value="BIOTIN SYNTHASE"/>
    <property type="match status" value="1"/>
</dbReference>
<gene>
    <name evidence="6" type="ordered locus">Mlab_0230</name>
</gene>
<dbReference type="GO" id="GO:0016740">
    <property type="term" value="F:transferase activity"/>
    <property type="evidence" value="ECO:0007669"/>
    <property type="project" value="TreeGrafter"/>
</dbReference>
<dbReference type="RefSeq" id="WP_011832607.1">
    <property type="nucleotide sequence ID" value="NC_008942.1"/>
</dbReference>
<dbReference type="SFLD" id="SFLDS00029">
    <property type="entry name" value="Radical_SAM"/>
    <property type="match status" value="1"/>
</dbReference>
<evidence type="ECO:0000256" key="1">
    <source>
        <dbReference type="ARBA" id="ARBA00022691"/>
    </source>
</evidence>
<dbReference type="GO" id="GO:0046872">
    <property type="term" value="F:metal ion binding"/>
    <property type="evidence" value="ECO:0007669"/>
    <property type="project" value="UniProtKB-KW"/>
</dbReference>